<feature type="compositionally biased region" description="Basic residues" evidence="1">
    <location>
        <begin position="726"/>
        <end position="737"/>
    </location>
</feature>
<dbReference type="InterPro" id="IPR000719">
    <property type="entry name" value="Prot_kinase_dom"/>
</dbReference>
<dbReference type="SUPFAM" id="SSF56112">
    <property type="entry name" value="Protein kinase-like (PK-like)"/>
    <property type="match status" value="1"/>
</dbReference>
<feature type="region of interest" description="Disordered" evidence="1">
    <location>
        <begin position="644"/>
        <end position="821"/>
    </location>
</feature>
<dbReference type="PROSITE" id="PS50011">
    <property type="entry name" value="PROTEIN_KINASE_DOM"/>
    <property type="match status" value="1"/>
</dbReference>
<feature type="compositionally biased region" description="Basic and acidic residues" evidence="1">
    <location>
        <begin position="693"/>
        <end position="706"/>
    </location>
</feature>
<dbReference type="EMBL" id="JANBQF010000208">
    <property type="protein sequence ID" value="KAJ2003622.1"/>
    <property type="molecule type" value="Genomic_DNA"/>
</dbReference>
<feature type="domain" description="Protein kinase" evidence="2">
    <location>
        <begin position="271"/>
        <end position="622"/>
    </location>
</feature>
<evidence type="ECO:0000256" key="1">
    <source>
        <dbReference type="SAM" id="MobiDB-lite"/>
    </source>
</evidence>
<feature type="compositionally biased region" description="Pro residues" evidence="1">
    <location>
        <begin position="668"/>
        <end position="679"/>
    </location>
</feature>
<dbReference type="Pfam" id="PF17667">
    <property type="entry name" value="Pkinase_fungal"/>
    <property type="match status" value="2"/>
</dbReference>
<dbReference type="Proteomes" id="UP001150907">
    <property type="component" value="Unassembled WGS sequence"/>
</dbReference>
<dbReference type="Gene3D" id="1.10.510.10">
    <property type="entry name" value="Transferase(Phosphotransferase) domain 1"/>
    <property type="match status" value="1"/>
</dbReference>
<dbReference type="GO" id="GO:0005524">
    <property type="term" value="F:ATP binding"/>
    <property type="evidence" value="ECO:0007669"/>
    <property type="project" value="InterPro"/>
</dbReference>
<feature type="compositionally biased region" description="Low complexity" evidence="1">
    <location>
        <begin position="744"/>
        <end position="754"/>
    </location>
</feature>
<feature type="compositionally biased region" description="Polar residues" evidence="1">
    <location>
        <begin position="648"/>
        <end position="659"/>
    </location>
</feature>
<dbReference type="InterPro" id="IPR011009">
    <property type="entry name" value="Kinase-like_dom_sf"/>
</dbReference>
<proteinExistence type="predicted"/>
<protein>
    <recommendedName>
        <fullName evidence="2">Protein kinase domain-containing protein</fullName>
    </recommendedName>
</protein>
<evidence type="ECO:0000313" key="4">
    <source>
        <dbReference type="Proteomes" id="UP001150907"/>
    </source>
</evidence>
<keyword evidence="4" id="KW-1185">Reference proteome</keyword>
<dbReference type="OrthoDB" id="5592585at2759"/>
<dbReference type="GO" id="GO:0004672">
    <property type="term" value="F:protein kinase activity"/>
    <property type="evidence" value="ECO:0007669"/>
    <property type="project" value="InterPro"/>
</dbReference>
<dbReference type="AlphaFoldDB" id="A0A9W8EF49"/>
<accession>A0A9W8EF49</accession>
<evidence type="ECO:0000259" key="2">
    <source>
        <dbReference type="PROSITE" id="PS50011"/>
    </source>
</evidence>
<feature type="region of interest" description="Disordered" evidence="1">
    <location>
        <begin position="1"/>
        <end position="50"/>
    </location>
</feature>
<dbReference type="InterPro" id="IPR040976">
    <property type="entry name" value="Pkinase_fungal"/>
</dbReference>
<comment type="caution">
    <text evidence="3">The sequence shown here is derived from an EMBL/GenBank/DDBJ whole genome shotgun (WGS) entry which is preliminary data.</text>
</comment>
<gene>
    <name evidence="3" type="ORF">H4R26_002968</name>
</gene>
<organism evidence="3 4">
    <name type="scientific">Coemansia thaxteri</name>
    <dbReference type="NCBI Taxonomy" id="2663907"/>
    <lineage>
        <taxon>Eukaryota</taxon>
        <taxon>Fungi</taxon>
        <taxon>Fungi incertae sedis</taxon>
        <taxon>Zoopagomycota</taxon>
        <taxon>Kickxellomycotina</taxon>
        <taxon>Kickxellomycetes</taxon>
        <taxon>Kickxellales</taxon>
        <taxon>Kickxellaceae</taxon>
        <taxon>Coemansia</taxon>
    </lineage>
</organism>
<name>A0A9W8EF49_9FUNG</name>
<reference evidence="3" key="1">
    <citation type="submission" date="2022-07" db="EMBL/GenBank/DDBJ databases">
        <title>Phylogenomic reconstructions and comparative analyses of Kickxellomycotina fungi.</title>
        <authorList>
            <person name="Reynolds N.K."/>
            <person name="Stajich J.E."/>
            <person name="Barry K."/>
            <person name="Grigoriev I.V."/>
            <person name="Crous P."/>
            <person name="Smith M.E."/>
        </authorList>
    </citation>
    <scope>NUCLEOTIDE SEQUENCE</scope>
    <source>
        <strain evidence="3">IMI 214461</strain>
    </source>
</reference>
<feature type="compositionally biased region" description="Polar residues" evidence="1">
    <location>
        <begin position="9"/>
        <end position="34"/>
    </location>
</feature>
<evidence type="ECO:0000313" key="3">
    <source>
        <dbReference type="EMBL" id="KAJ2003622.1"/>
    </source>
</evidence>
<sequence length="821" mass="89535">MSGARTAETDLTQTSLSNSKQAVSGASNSFTTPQKAPAVQQRENDLENRDDLRKSYAKDLAGYGTTLRFMKLMNVLRLKSLYTKYSEEVSVDTFYNIAETIPSVCQTLSGGRHSIAETEFVRTFKSVLANLSESPHLAGVPEYSKTPYTLVDYQNEPVKGTTIKPDLAFFDSRSIEDITTARFFLEAKKSMSLESALSKYLGQLADYAMHLRKHQPLRKFEPVFLLLGCDLYLVVFTHAGYMVTDLGSILFIDAADKARRTSRISQSLRDLWFLLTLPADKFGSLDAAPDIYEDLHLDWQASPATLKIATEAYPANIEIKDQILQKLPTRGRCAYLFEVLYKGGKAVLKLSWANAKRLPEGAIYDVLAVKGVTGIPKVHASGVLDPDMDGYRLEFLLMEHCGVRITDYFDRLRQAGAAADKVAKAAKDCVASVTLTLAQARAAGVLHRDISAGNIAVNNGRAAVIDWGYGKVLHPPKDKADDIAQRWGIEWSTVIGEEAAHDPFTGTPLYMSVQMLFGVAERGVFNDIESLLYVILDAFSERKRAAGVEMQPPGFAFNASEVIGLARVGAMSSDKKWLTHFKVRLENMSATTALLSAMRKFLYYEGDRFIGGELQDSYQRTIDPTAALGFMCPEALELLQGVHDEPQQPGTHSPQQAHSTEPALAEPTPAPAAIAPPPRFTLGPAGQLSTGRQGDDISESRADENKPPLLGTESVPNSPTPAAYVAKRKIAGSKKAAKPPVAGNLLPTRLPRPNTRTRRALGQLNVEPCPSRAALPTCRPVTRSHTISSGDGSGNGSGSSGQSQINEPNAAAGRLAKRRKR</sequence>